<dbReference type="STRING" id="39495.SAMN02745111_02392"/>
<feature type="coiled-coil region" evidence="1">
    <location>
        <begin position="531"/>
        <end position="558"/>
    </location>
</feature>
<dbReference type="RefSeq" id="WP_078767200.1">
    <property type="nucleotide sequence ID" value="NZ_FUXZ01000021.1"/>
</dbReference>
<feature type="transmembrane region" description="Helical" evidence="2">
    <location>
        <begin position="596"/>
        <end position="616"/>
    </location>
</feature>
<keyword evidence="2" id="KW-0472">Membrane</keyword>
<evidence type="ECO:0000256" key="1">
    <source>
        <dbReference type="SAM" id="Coils"/>
    </source>
</evidence>
<evidence type="ECO:0000313" key="4">
    <source>
        <dbReference type="Proteomes" id="UP000190814"/>
    </source>
</evidence>
<proteinExistence type="predicted"/>
<dbReference type="AlphaFoldDB" id="A0A1T4W5U4"/>
<sequence length="688" mass="78562">MSRVIDQRLISSAMLAALAEHDGADTLKIFEMPIKICISYTSKFGDVINDRDVIAELDNRFTIHNMPLAVFHKICGRMSKGKNKVLESLSYNNYRLITDLSTVEEEFRRQENLTHEEIVQIIEKLKIWLEEKVPGFNKDEKYVSEIFNKFIKSRGVDILFETDNLREDVANTVGVENYQIGCFILHTKENDTALFGRMAEIIKGIMIASIIYLGTNETTKFIKKRRMKEVDVYLDTTLLLYAMNYKTREQKNVADSLLDLLRANGARLYVFREHYNEMTDILKNFRDRDANSLNCSQTLERLEEDKLSSVEIDMEINALSNNLKKIGVDIVDTEEYKSKSNYENEDEFIDYKGLQECLVKDIPSYSRSQRMLANDVDAIASICLKRKGMRVETIESCRAIFVTTNYKLAKSCNKFLKYNQYQLHIPPTMGITDITTLLWVKYGFSNPDLPMRQLVAIANAAVTSSKAVMQTFFEITGRLVHRGDISEDEAADMRYSAYARAEIMHISGGNPSKLDDTTVLSVHNRVKESYSKEENIRAKKAEQQLEEANLRTDKALKMVDTYESGIMNSITDLRKDAKQKAENAAGKCAKYLSSTIRGIVVLLMVISTALVVYYGINNSKGFVALAVAVISGASTITLWIPAFKAYSKIKQYIFGWIEPQIYEKNLSKRQGEIDRLQDMLDSNKNILL</sequence>
<keyword evidence="1" id="KW-0175">Coiled coil</keyword>
<dbReference type="Proteomes" id="UP000190814">
    <property type="component" value="Unassembled WGS sequence"/>
</dbReference>
<dbReference type="OrthoDB" id="2988801at2"/>
<feature type="transmembrane region" description="Helical" evidence="2">
    <location>
        <begin position="622"/>
        <end position="643"/>
    </location>
</feature>
<organism evidence="3 4">
    <name type="scientific">Eubacterium uniforme</name>
    <dbReference type="NCBI Taxonomy" id="39495"/>
    <lineage>
        <taxon>Bacteria</taxon>
        <taxon>Bacillati</taxon>
        <taxon>Bacillota</taxon>
        <taxon>Clostridia</taxon>
        <taxon>Eubacteriales</taxon>
        <taxon>Eubacteriaceae</taxon>
        <taxon>Eubacterium</taxon>
    </lineage>
</organism>
<reference evidence="3 4" key="1">
    <citation type="submission" date="2017-02" db="EMBL/GenBank/DDBJ databases">
        <authorList>
            <person name="Peterson S.W."/>
        </authorList>
    </citation>
    <scope>NUCLEOTIDE SEQUENCE [LARGE SCALE GENOMIC DNA]</scope>
    <source>
        <strain evidence="3 4">ATCC 35992</strain>
    </source>
</reference>
<evidence type="ECO:0000256" key="2">
    <source>
        <dbReference type="SAM" id="Phobius"/>
    </source>
</evidence>
<keyword evidence="4" id="KW-1185">Reference proteome</keyword>
<protein>
    <submittedName>
        <fullName evidence="3">Uncharacterized protein</fullName>
    </submittedName>
</protein>
<evidence type="ECO:0000313" key="3">
    <source>
        <dbReference type="EMBL" id="SKA72613.1"/>
    </source>
</evidence>
<accession>A0A1T4W5U4</accession>
<dbReference type="EMBL" id="FUXZ01000021">
    <property type="protein sequence ID" value="SKA72613.1"/>
    <property type="molecule type" value="Genomic_DNA"/>
</dbReference>
<keyword evidence="2" id="KW-0812">Transmembrane</keyword>
<keyword evidence="2" id="KW-1133">Transmembrane helix</keyword>
<name>A0A1T4W5U4_9FIRM</name>
<gene>
    <name evidence="3" type="ORF">SAMN02745111_02392</name>
</gene>